<evidence type="ECO:0000256" key="1">
    <source>
        <dbReference type="ARBA" id="ARBA00004429"/>
    </source>
</evidence>
<name>A0ABS8YUN0_9RHOB</name>
<keyword evidence="4" id="KW-1003">Cell membrane</keyword>
<dbReference type="PANTHER" id="PTHR30614:SF10">
    <property type="entry name" value="ARGININE ABC TRANSPORTER PERMEASE PROTEIN ARTM"/>
    <property type="match status" value="1"/>
</dbReference>
<keyword evidence="8 9" id="KW-0472">Membrane</keyword>
<keyword evidence="6 9" id="KW-0812">Transmembrane</keyword>
<keyword evidence="7 9" id="KW-1133">Transmembrane helix</keyword>
<feature type="domain" description="ABC transmembrane type-1" evidence="10">
    <location>
        <begin position="17"/>
        <end position="214"/>
    </location>
</feature>
<dbReference type="InterPro" id="IPR010065">
    <property type="entry name" value="AA_ABC_transptr_permease_3TM"/>
</dbReference>
<keyword evidence="12" id="KW-1185">Reference proteome</keyword>
<dbReference type="NCBIfam" id="TIGR01726">
    <property type="entry name" value="HEQRo_perm_3TM"/>
    <property type="match status" value="1"/>
</dbReference>
<sequence>MRFDLIFKHADMFLDSIVMTLELTVASLAIGMLIAMPVAVLRTMRLPYIDAVLRGYVFVFRGTPMLVQTYLVYYGLSQFEFIRDSFLWTVLRSPFNCALIAFSLNTGAYTAEILRGAIEATPKGEIEAAQAIGMSPLRMLRRIVIPGAFRRALPQYGNEVILMLHGSTVASIITIQDILGAGRTLNGKYYLAYEGLVTAAVLYLALTFLIAGAFGIAARHLQAHLRPASTR</sequence>
<feature type="transmembrane region" description="Helical" evidence="9">
    <location>
        <begin position="191"/>
        <end position="217"/>
    </location>
</feature>
<evidence type="ECO:0000256" key="3">
    <source>
        <dbReference type="ARBA" id="ARBA00022448"/>
    </source>
</evidence>
<dbReference type="SUPFAM" id="SSF161098">
    <property type="entry name" value="MetI-like"/>
    <property type="match status" value="1"/>
</dbReference>
<dbReference type="CDD" id="cd06261">
    <property type="entry name" value="TM_PBP2"/>
    <property type="match status" value="1"/>
</dbReference>
<evidence type="ECO:0000256" key="5">
    <source>
        <dbReference type="ARBA" id="ARBA00022519"/>
    </source>
</evidence>
<dbReference type="PANTHER" id="PTHR30614">
    <property type="entry name" value="MEMBRANE COMPONENT OF AMINO ACID ABC TRANSPORTER"/>
    <property type="match status" value="1"/>
</dbReference>
<protein>
    <submittedName>
        <fullName evidence="11">ABC transporter permease</fullName>
    </submittedName>
</protein>
<dbReference type="InterPro" id="IPR035906">
    <property type="entry name" value="MetI-like_sf"/>
</dbReference>
<evidence type="ECO:0000256" key="7">
    <source>
        <dbReference type="ARBA" id="ARBA00022989"/>
    </source>
</evidence>
<comment type="caution">
    <text evidence="11">The sequence shown here is derived from an EMBL/GenBank/DDBJ whole genome shotgun (WGS) entry which is preliminary data.</text>
</comment>
<gene>
    <name evidence="11" type="ORF">LZA78_06860</name>
</gene>
<dbReference type="Pfam" id="PF00528">
    <property type="entry name" value="BPD_transp_1"/>
    <property type="match status" value="1"/>
</dbReference>
<keyword evidence="5" id="KW-0997">Cell inner membrane</keyword>
<feature type="transmembrane region" description="Helical" evidence="9">
    <location>
        <begin position="12"/>
        <end position="36"/>
    </location>
</feature>
<evidence type="ECO:0000256" key="8">
    <source>
        <dbReference type="ARBA" id="ARBA00023136"/>
    </source>
</evidence>
<evidence type="ECO:0000313" key="11">
    <source>
        <dbReference type="EMBL" id="MCE5973193.1"/>
    </source>
</evidence>
<reference evidence="11 12" key="1">
    <citation type="submission" date="2021-12" db="EMBL/GenBank/DDBJ databases">
        <title>Sinirhodobacter sp. WL0062 is a bacterium isolated from seawater.</title>
        <authorList>
            <person name="Wang L."/>
            <person name="He W."/>
            <person name="Zhang D.-F."/>
        </authorList>
    </citation>
    <scope>NUCLEOTIDE SEQUENCE [LARGE SCALE GENOMIC DNA]</scope>
    <source>
        <strain evidence="11 12">WL0062</strain>
    </source>
</reference>
<evidence type="ECO:0000256" key="2">
    <source>
        <dbReference type="ARBA" id="ARBA00010072"/>
    </source>
</evidence>
<accession>A0ABS8YUN0</accession>
<evidence type="ECO:0000256" key="4">
    <source>
        <dbReference type="ARBA" id="ARBA00022475"/>
    </source>
</evidence>
<comment type="similarity">
    <text evidence="2">Belongs to the binding-protein-dependent transport system permease family. HisMQ subfamily.</text>
</comment>
<organism evidence="11 12">
    <name type="scientific">Rhodobacter flavimaris</name>
    <dbReference type="NCBI Taxonomy" id="2907145"/>
    <lineage>
        <taxon>Bacteria</taxon>
        <taxon>Pseudomonadati</taxon>
        <taxon>Pseudomonadota</taxon>
        <taxon>Alphaproteobacteria</taxon>
        <taxon>Rhodobacterales</taxon>
        <taxon>Rhodobacter group</taxon>
        <taxon>Rhodobacter</taxon>
    </lineage>
</organism>
<evidence type="ECO:0000256" key="6">
    <source>
        <dbReference type="ARBA" id="ARBA00022692"/>
    </source>
</evidence>
<dbReference type="InterPro" id="IPR043429">
    <property type="entry name" value="ArtM/GltK/GlnP/TcyL/YhdX-like"/>
</dbReference>
<feature type="transmembrane region" description="Helical" evidence="9">
    <location>
        <begin position="56"/>
        <end position="76"/>
    </location>
</feature>
<dbReference type="Gene3D" id="1.10.3720.10">
    <property type="entry name" value="MetI-like"/>
    <property type="match status" value="1"/>
</dbReference>
<dbReference type="RefSeq" id="WP_233676197.1">
    <property type="nucleotide sequence ID" value="NZ_JAJUOS010000004.1"/>
</dbReference>
<evidence type="ECO:0000259" key="10">
    <source>
        <dbReference type="PROSITE" id="PS50928"/>
    </source>
</evidence>
<feature type="transmembrane region" description="Helical" evidence="9">
    <location>
        <begin position="160"/>
        <end position="179"/>
    </location>
</feature>
<dbReference type="InterPro" id="IPR000515">
    <property type="entry name" value="MetI-like"/>
</dbReference>
<proteinExistence type="inferred from homology"/>
<evidence type="ECO:0000256" key="9">
    <source>
        <dbReference type="RuleBase" id="RU363032"/>
    </source>
</evidence>
<keyword evidence="3 9" id="KW-0813">Transport</keyword>
<dbReference type="Proteomes" id="UP001521181">
    <property type="component" value="Unassembled WGS sequence"/>
</dbReference>
<comment type="subcellular location">
    <subcellularLocation>
        <location evidence="1">Cell inner membrane</location>
        <topology evidence="1">Multi-pass membrane protein</topology>
    </subcellularLocation>
    <subcellularLocation>
        <location evidence="9">Cell membrane</location>
        <topology evidence="9">Multi-pass membrane protein</topology>
    </subcellularLocation>
</comment>
<dbReference type="PROSITE" id="PS50928">
    <property type="entry name" value="ABC_TM1"/>
    <property type="match status" value="1"/>
</dbReference>
<evidence type="ECO:0000313" key="12">
    <source>
        <dbReference type="Proteomes" id="UP001521181"/>
    </source>
</evidence>
<dbReference type="EMBL" id="JAJUOS010000004">
    <property type="protein sequence ID" value="MCE5973193.1"/>
    <property type="molecule type" value="Genomic_DNA"/>
</dbReference>